<name>A0A7Y9S026_9ACTN</name>
<evidence type="ECO:0000259" key="1">
    <source>
        <dbReference type="Pfam" id="PF13280"/>
    </source>
</evidence>
<dbReference type="Proteomes" id="UP000540656">
    <property type="component" value="Unassembled WGS sequence"/>
</dbReference>
<dbReference type="Pfam" id="PF13280">
    <property type="entry name" value="WYL"/>
    <property type="match status" value="1"/>
</dbReference>
<sequence>MSAGAKEQVGRLLALVPLIQREGSMNVADAANRLGVDPELLVKDLRVLIYCGWPGWMPGDLIEVDLDALDGESMIHIHNADYFSAPLRLSTAEASAITVALRTLREVADEETTQSLDRALAKIEAVAEDGQATPAVDVHVPVAQRESAALRHQLDKAMSAGKQVRLGYHVPARDENTERVVDPVAIVDRQGMAYLRAWCHQANSQRLFRLDRVVAAETLDSPVQEHPELEADDLPDELFRPSPQSPLITLRLDPPARWVAEYYPIEASRELADGGLEIALRSADPRWLLRLVLRLAPHARILGPQADADAFTQAAGETLSLYTASSA</sequence>
<proteinExistence type="predicted"/>
<comment type="caution">
    <text evidence="4">The sequence shown here is derived from an EMBL/GenBank/DDBJ whole genome shotgun (WGS) entry which is preliminary data.</text>
</comment>
<gene>
    <name evidence="4" type="ORF">BJ980_000576</name>
</gene>
<dbReference type="PROSITE" id="PS52050">
    <property type="entry name" value="WYL"/>
    <property type="match status" value="1"/>
</dbReference>
<keyword evidence="4" id="KW-0647">Proteasome</keyword>
<protein>
    <submittedName>
        <fullName evidence="4">Proteasome accessory factor C</fullName>
    </submittedName>
</protein>
<dbReference type="PANTHER" id="PTHR34580">
    <property type="match status" value="1"/>
</dbReference>
<dbReference type="PANTHER" id="PTHR34580:SF1">
    <property type="entry name" value="PROTEIN PAFC"/>
    <property type="match status" value="1"/>
</dbReference>
<dbReference type="InterPro" id="IPR051534">
    <property type="entry name" value="CBASS_pafABC_assoc_protein"/>
</dbReference>
<evidence type="ECO:0000313" key="5">
    <source>
        <dbReference type="Proteomes" id="UP000540656"/>
    </source>
</evidence>
<keyword evidence="5" id="KW-1185">Reference proteome</keyword>
<dbReference type="InterPro" id="IPR028349">
    <property type="entry name" value="PafC-like"/>
</dbReference>
<evidence type="ECO:0000313" key="4">
    <source>
        <dbReference type="EMBL" id="NYG57653.1"/>
    </source>
</evidence>
<dbReference type="Pfam" id="PF19187">
    <property type="entry name" value="HTH_PafC"/>
    <property type="match status" value="1"/>
</dbReference>
<dbReference type="InterPro" id="IPR026881">
    <property type="entry name" value="WYL_dom"/>
</dbReference>
<dbReference type="InterPro" id="IPR043839">
    <property type="entry name" value="PafC_HTH"/>
</dbReference>
<dbReference type="InterPro" id="IPR057727">
    <property type="entry name" value="WCX_dom"/>
</dbReference>
<dbReference type="AlphaFoldDB" id="A0A7Y9S026"/>
<dbReference type="Pfam" id="PF25583">
    <property type="entry name" value="WCX"/>
    <property type="match status" value="1"/>
</dbReference>
<dbReference type="EMBL" id="JACCAA010000001">
    <property type="protein sequence ID" value="NYG57653.1"/>
    <property type="molecule type" value="Genomic_DNA"/>
</dbReference>
<feature type="domain" description="WYL" evidence="1">
    <location>
        <begin position="153"/>
        <end position="217"/>
    </location>
</feature>
<dbReference type="GO" id="GO:0000502">
    <property type="term" value="C:proteasome complex"/>
    <property type="evidence" value="ECO:0007669"/>
    <property type="project" value="UniProtKB-KW"/>
</dbReference>
<accession>A0A7Y9S026</accession>
<evidence type="ECO:0000259" key="2">
    <source>
        <dbReference type="Pfam" id="PF19187"/>
    </source>
</evidence>
<feature type="domain" description="WCX" evidence="3">
    <location>
        <begin position="248"/>
        <end position="315"/>
    </location>
</feature>
<dbReference type="PIRSF" id="PIRSF016838">
    <property type="entry name" value="PafC"/>
    <property type="match status" value="1"/>
</dbReference>
<dbReference type="RefSeq" id="WP_179500896.1">
    <property type="nucleotide sequence ID" value="NZ_JACCAA010000001.1"/>
</dbReference>
<feature type="domain" description="PafC HTH" evidence="2">
    <location>
        <begin position="7"/>
        <end position="124"/>
    </location>
</feature>
<reference evidence="4 5" key="1">
    <citation type="submission" date="2020-07" db="EMBL/GenBank/DDBJ databases">
        <title>Sequencing the genomes of 1000 actinobacteria strains.</title>
        <authorList>
            <person name="Klenk H.-P."/>
        </authorList>
    </citation>
    <scope>NUCLEOTIDE SEQUENCE [LARGE SCALE GENOMIC DNA]</scope>
    <source>
        <strain evidence="4 5">DSM 23819</strain>
    </source>
</reference>
<organism evidence="4 5">
    <name type="scientific">Nocardioides daedukensis</name>
    <dbReference type="NCBI Taxonomy" id="634462"/>
    <lineage>
        <taxon>Bacteria</taxon>
        <taxon>Bacillati</taxon>
        <taxon>Actinomycetota</taxon>
        <taxon>Actinomycetes</taxon>
        <taxon>Propionibacteriales</taxon>
        <taxon>Nocardioidaceae</taxon>
        <taxon>Nocardioides</taxon>
    </lineage>
</organism>
<evidence type="ECO:0000259" key="3">
    <source>
        <dbReference type="Pfam" id="PF25583"/>
    </source>
</evidence>